<dbReference type="InterPro" id="IPR050475">
    <property type="entry name" value="Prenyltransferase_related"/>
</dbReference>
<keyword evidence="3 5" id="KW-1133">Transmembrane helix</keyword>
<dbReference type="Pfam" id="PF01040">
    <property type="entry name" value="UbiA"/>
    <property type="match status" value="1"/>
</dbReference>
<dbReference type="GO" id="GO:0005886">
    <property type="term" value="C:plasma membrane"/>
    <property type="evidence" value="ECO:0007669"/>
    <property type="project" value="UniProtKB-SubCell"/>
</dbReference>
<evidence type="ECO:0000313" key="6">
    <source>
        <dbReference type="EMBL" id="QSZ66943.1"/>
    </source>
</evidence>
<dbReference type="KEGG" id="maqe:RJ40_05265"/>
<sequence length="282" mass="31504">MTAPLALAYSVSRPRFWIYTGGTYVLGYALGMASWKAFFLPAYTLYLLYFFFLANVFIYGVNDRWDRETDRLNQKKGEKEHYLVDAERRDLGTVLLFVAGFSLLLLVSQTPAEKIVFLLFFFLSYFYSAPPLRFKEVPVLDFSSNMLYIMPGIFGYLLAAGTFPPALLVAAGYLHIAAMHLFSAVPDIECDRAAGITTTAVFLGERRSLLLCLLFWSGFAILVMALAGFSLLALPVLLFPAVPLSLLLSRRMRIDAVYWYLPLVNTALGGLAFTAVTLSKAI</sequence>
<reference evidence="6" key="2">
    <citation type="submission" date="2019-02" db="EMBL/GenBank/DDBJ databases">
        <authorList>
            <person name="Chen S.-C."/>
            <person name="Chien H.-H."/>
            <person name="Lai M.-C."/>
        </authorList>
    </citation>
    <scope>NUCLEOTIDE SEQUENCE</scope>
    <source>
        <strain evidence="6">N2F9704</strain>
    </source>
</reference>
<gene>
    <name evidence="6" type="ORF">RJ40_05265</name>
</gene>
<dbReference type="PANTHER" id="PTHR42723">
    <property type="entry name" value="CHLOROPHYLL SYNTHASE"/>
    <property type="match status" value="1"/>
</dbReference>
<evidence type="ECO:0000256" key="2">
    <source>
        <dbReference type="ARBA" id="ARBA00022692"/>
    </source>
</evidence>
<dbReference type="GO" id="GO:0016765">
    <property type="term" value="F:transferase activity, transferring alkyl or aryl (other than methyl) groups"/>
    <property type="evidence" value="ECO:0007669"/>
    <property type="project" value="InterPro"/>
</dbReference>
<proteinExistence type="predicted"/>
<dbReference type="Gene3D" id="1.10.357.140">
    <property type="entry name" value="UbiA prenyltransferase"/>
    <property type="match status" value="1"/>
</dbReference>
<dbReference type="Proteomes" id="UP001042704">
    <property type="component" value="Chromosome"/>
</dbReference>
<feature type="transmembrane region" description="Helical" evidence="5">
    <location>
        <begin position="42"/>
        <end position="61"/>
    </location>
</feature>
<dbReference type="InterPro" id="IPR044878">
    <property type="entry name" value="UbiA_sf"/>
</dbReference>
<keyword evidence="4 5" id="KW-0472">Membrane</keyword>
<feature type="transmembrane region" description="Helical" evidence="5">
    <location>
        <begin position="209"/>
        <end position="237"/>
    </location>
</feature>
<feature type="transmembrane region" description="Helical" evidence="5">
    <location>
        <begin position="257"/>
        <end position="278"/>
    </location>
</feature>
<dbReference type="InterPro" id="IPR000537">
    <property type="entry name" value="UbiA_prenyltransferase"/>
</dbReference>
<comment type="subcellular location">
    <subcellularLocation>
        <location evidence="1">Cell membrane</location>
        <topology evidence="1">Multi-pass membrane protein</topology>
    </subcellularLocation>
</comment>
<evidence type="ECO:0000256" key="1">
    <source>
        <dbReference type="ARBA" id="ARBA00004651"/>
    </source>
</evidence>
<organism evidence="6 7">
    <name type="scientific">Methanofollis aquaemaris</name>
    <dbReference type="NCBI Taxonomy" id="126734"/>
    <lineage>
        <taxon>Archaea</taxon>
        <taxon>Methanobacteriati</taxon>
        <taxon>Methanobacteriota</taxon>
        <taxon>Stenosarchaea group</taxon>
        <taxon>Methanomicrobia</taxon>
        <taxon>Methanomicrobiales</taxon>
        <taxon>Methanomicrobiaceae</taxon>
        <taxon>Methanofollis</taxon>
    </lineage>
</organism>
<feature type="transmembrane region" description="Helical" evidence="5">
    <location>
        <begin position="91"/>
        <end position="108"/>
    </location>
</feature>
<keyword evidence="7" id="KW-1185">Reference proteome</keyword>
<name>A0A8A3S4U5_9EURY</name>
<keyword evidence="2 5" id="KW-0812">Transmembrane</keyword>
<reference evidence="6" key="1">
    <citation type="journal article" date="2001" name="Int. J. Syst. Evol. Microbiol.">
        <title>Methanofollis aquaemaris sp. nov., a methanogen isolated from an aquaculture fish pond.</title>
        <authorList>
            <person name="Lai M.C."/>
            <person name="Chen S.C."/>
        </authorList>
    </citation>
    <scope>NUCLEOTIDE SEQUENCE</scope>
    <source>
        <strain evidence="6">N2F9704</strain>
    </source>
</reference>
<evidence type="ECO:0000256" key="5">
    <source>
        <dbReference type="SAM" id="Phobius"/>
    </source>
</evidence>
<accession>A0A8A3S4U5</accession>
<protein>
    <submittedName>
        <fullName evidence="6">Prenyltransferase</fullName>
    </submittedName>
</protein>
<feature type="transmembrane region" description="Helical" evidence="5">
    <location>
        <begin position="16"/>
        <end position="35"/>
    </location>
</feature>
<evidence type="ECO:0000256" key="3">
    <source>
        <dbReference type="ARBA" id="ARBA00022989"/>
    </source>
</evidence>
<dbReference type="EMBL" id="CP036172">
    <property type="protein sequence ID" value="QSZ66943.1"/>
    <property type="molecule type" value="Genomic_DNA"/>
</dbReference>
<dbReference type="NCBIfam" id="NF009516">
    <property type="entry name" value="PRK12875.1"/>
    <property type="match status" value="1"/>
</dbReference>
<dbReference type="GeneID" id="76423747"/>
<dbReference type="PANTHER" id="PTHR42723:SF1">
    <property type="entry name" value="CHLOROPHYLL SYNTHASE, CHLOROPLASTIC"/>
    <property type="match status" value="1"/>
</dbReference>
<dbReference type="AlphaFoldDB" id="A0A8A3S4U5"/>
<feature type="transmembrane region" description="Helical" evidence="5">
    <location>
        <begin position="153"/>
        <end position="174"/>
    </location>
</feature>
<evidence type="ECO:0000313" key="7">
    <source>
        <dbReference type="Proteomes" id="UP001042704"/>
    </source>
</evidence>
<feature type="transmembrane region" description="Helical" evidence="5">
    <location>
        <begin position="115"/>
        <end position="133"/>
    </location>
</feature>
<evidence type="ECO:0000256" key="4">
    <source>
        <dbReference type="ARBA" id="ARBA00023136"/>
    </source>
</evidence>
<dbReference type="Gene3D" id="1.20.120.1780">
    <property type="entry name" value="UbiA prenyltransferase"/>
    <property type="match status" value="1"/>
</dbReference>
<dbReference type="RefSeq" id="WP_265582311.1">
    <property type="nucleotide sequence ID" value="NZ_CP036172.1"/>
</dbReference>
<dbReference type="CDD" id="cd13966">
    <property type="entry name" value="PT_UbiA_4"/>
    <property type="match status" value="1"/>
</dbReference>